<gene>
    <name evidence="1" type="ORF">N7383_06640</name>
</gene>
<accession>A0AAW6S257</accession>
<protein>
    <submittedName>
        <fullName evidence="1">Uncharacterized protein</fullName>
    </submittedName>
</protein>
<evidence type="ECO:0000313" key="2">
    <source>
        <dbReference type="Proteomes" id="UP001158360"/>
    </source>
</evidence>
<comment type="caution">
    <text evidence="1">The sequence shown here is derived from an EMBL/GenBank/DDBJ whole genome shotgun (WGS) entry which is preliminary data.</text>
</comment>
<proteinExistence type="predicted"/>
<reference evidence="1" key="1">
    <citation type="submission" date="2022-09" db="EMBL/GenBank/DDBJ databases">
        <title>Intensive care unit water sources are persistently colonized with multi-drug resistant bacteria and are the site of extensive horizontal gene transfer of antibiotic resistance genes.</title>
        <authorList>
            <person name="Diorio-Toth L."/>
        </authorList>
    </citation>
    <scope>NUCLEOTIDE SEQUENCE</scope>
    <source>
        <strain evidence="1">GD04139</strain>
    </source>
</reference>
<dbReference type="AlphaFoldDB" id="A0AAW6S257"/>
<dbReference type="EMBL" id="JAODZM010000007">
    <property type="protein sequence ID" value="MDH0195303.1"/>
    <property type="molecule type" value="Genomic_DNA"/>
</dbReference>
<organism evidence="1 2">
    <name type="scientific">Enterobacter cloacae</name>
    <dbReference type="NCBI Taxonomy" id="550"/>
    <lineage>
        <taxon>Bacteria</taxon>
        <taxon>Pseudomonadati</taxon>
        <taxon>Pseudomonadota</taxon>
        <taxon>Gammaproteobacteria</taxon>
        <taxon>Enterobacterales</taxon>
        <taxon>Enterobacteriaceae</taxon>
        <taxon>Enterobacter</taxon>
        <taxon>Enterobacter cloacae complex</taxon>
    </lineage>
</organism>
<sequence>MEIRKDLAQVTAEISRLVSIGEEFHSFDKDWSHLKNKEDFRYIAKIPHTKRGKVEALYSDGRSMAMFIAGVLCNINSDFSSYPTLTSIINVLKNSWAFGRYDPNVPDVAKAVCEECNVDLWSVNQMIALFKKQEQILAAIRVTVNMLEQSDLYKMENGIPIMKQESSINVSGISGSSININSAGATASVATNYNEPTIFADMIEAIKSNQLDEETERTLIDNVQALASSHQSGGFKEAYKDFMQNVSAHITVFAPFISALSTLL</sequence>
<dbReference type="Proteomes" id="UP001158360">
    <property type="component" value="Unassembled WGS sequence"/>
</dbReference>
<dbReference type="RefSeq" id="WP_058678526.1">
    <property type="nucleotide sequence ID" value="NZ_CP020089.1"/>
</dbReference>
<name>A0AAW6S257_ENTCL</name>
<evidence type="ECO:0000313" key="1">
    <source>
        <dbReference type="EMBL" id="MDH0195303.1"/>
    </source>
</evidence>